<feature type="domain" description="Protein kinase" evidence="22">
    <location>
        <begin position="331"/>
        <end position="603"/>
    </location>
</feature>
<evidence type="ECO:0000256" key="12">
    <source>
        <dbReference type="ARBA" id="ARBA00023136"/>
    </source>
</evidence>
<dbReference type="EC" id="2.7.11.1" evidence="2"/>
<dbReference type="InterPro" id="IPR057097">
    <property type="entry name" value="LysM_RLK3/10"/>
</dbReference>
<keyword evidence="7 21" id="KW-0732">Signal</keyword>
<dbReference type="InterPro" id="IPR011009">
    <property type="entry name" value="Kinase-like_dom_sf"/>
</dbReference>
<dbReference type="PANTHER" id="PTHR46204">
    <property type="entry name" value="CHITIN ELICITOR RECEPTOR KINASE 1-RELATED"/>
    <property type="match status" value="1"/>
</dbReference>
<dbReference type="FunFam" id="1.10.510.10:FF:000468">
    <property type="entry name" value="PTI1-like tyrosine-protein kinase 3"/>
    <property type="match status" value="1"/>
</dbReference>
<evidence type="ECO:0000256" key="8">
    <source>
        <dbReference type="ARBA" id="ARBA00022741"/>
    </source>
</evidence>
<dbReference type="InterPro" id="IPR000719">
    <property type="entry name" value="Prot_kinase_dom"/>
</dbReference>
<evidence type="ECO:0000256" key="20">
    <source>
        <dbReference type="SAM" id="Phobius"/>
    </source>
</evidence>
<reference evidence="24" key="1">
    <citation type="journal article" date="2021" name="Nat. Commun.">
        <title>Genomic analyses provide insights into spinach domestication and the genetic basis of agronomic traits.</title>
        <authorList>
            <person name="Cai X."/>
            <person name="Sun X."/>
            <person name="Xu C."/>
            <person name="Sun H."/>
            <person name="Wang X."/>
            <person name="Ge C."/>
            <person name="Zhang Z."/>
            <person name="Wang Q."/>
            <person name="Fei Z."/>
            <person name="Jiao C."/>
            <person name="Wang Q."/>
        </authorList>
    </citation>
    <scope>NUCLEOTIDE SEQUENCE [LARGE SCALE GENOMIC DNA]</scope>
    <source>
        <strain evidence="24">cv. Varoflay</strain>
    </source>
</reference>
<dbReference type="GeneID" id="110790216"/>
<evidence type="ECO:0000256" key="21">
    <source>
        <dbReference type="SAM" id="SignalP"/>
    </source>
</evidence>
<dbReference type="InterPro" id="IPR001245">
    <property type="entry name" value="Ser-Thr/Tyr_kinase_cat_dom"/>
</dbReference>
<evidence type="ECO:0000256" key="10">
    <source>
        <dbReference type="ARBA" id="ARBA00022840"/>
    </source>
</evidence>
<keyword evidence="13" id="KW-1015">Disulfide bond</keyword>
<evidence type="ECO:0000256" key="17">
    <source>
        <dbReference type="ARBA" id="ARBA00048679"/>
    </source>
</evidence>
<evidence type="ECO:0000256" key="18">
    <source>
        <dbReference type="PROSITE-ProRule" id="PRU10141"/>
    </source>
</evidence>
<evidence type="ECO:0000256" key="3">
    <source>
        <dbReference type="ARBA" id="ARBA00022475"/>
    </source>
</evidence>
<dbReference type="Pfam" id="PF23577">
    <property type="entry name" value="LysM_RLK"/>
    <property type="match status" value="1"/>
</dbReference>
<dbReference type="SMART" id="SM00220">
    <property type="entry name" value="S_TKc"/>
    <property type="match status" value="1"/>
</dbReference>
<evidence type="ECO:0000256" key="2">
    <source>
        <dbReference type="ARBA" id="ARBA00012513"/>
    </source>
</evidence>
<dbReference type="PROSITE" id="PS51782">
    <property type="entry name" value="LYSM"/>
    <property type="match status" value="1"/>
</dbReference>
<evidence type="ECO:0000256" key="1">
    <source>
        <dbReference type="ARBA" id="ARBA00004162"/>
    </source>
</evidence>
<keyword evidence="10 18" id="KW-0067">ATP-binding</keyword>
<dbReference type="Gene3D" id="3.10.350.10">
    <property type="entry name" value="LysM domain"/>
    <property type="match status" value="1"/>
</dbReference>
<dbReference type="FunFam" id="3.30.200.20:FF:000468">
    <property type="entry name" value="LysM receptor kinase 2"/>
    <property type="match status" value="1"/>
</dbReference>
<evidence type="ECO:0000256" key="19">
    <source>
        <dbReference type="SAM" id="MobiDB-lite"/>
    </source>
</evidence>
<dbReference type="PROSITE" id="PS00108">
    <property type="entry name" value="PROTEIN_KINASE_ST"/>
    <property type="match status" value="1"/>
</dbReference>
<evidence type="ECO:0000256" key="5">
    <source>
        <dbReference type="ARBA" id="ARBA00022679"/>
    </source>
</evidence>
<protein>
    <recommendedName>
        <fullName evidence="2">non-specific serine/threonine protein kinase</fullName>
        <ecNumber evidence="2">2.7.11.1</ecNumber>
    </recommendedName>
</protein>
<keyword evidence="5" id="KW-0808">Transferase</keyword>
<feature type="transmembrane region" description="Helical" evidence="20">
    <location>
        <begin position="248"/>
        <end position="272"/>
    </location>
</feature>
<dbReference type="Pfam" id="PF07714">
    <property type="entry name" value="PK_Tyr_Ser-Thr"/>
    <property type="match status" value="1"/>
</dbReference>
<keyword evidence="4" id="KW-0723">Serine/threonine-protein kinase</keyword>
<keyword evidence="9" id="KW-0418">Kinase</keyword>
<dbReference type="Gene3D" id="1.10.510.10">
    <property type="entry name" value="Transferase(Phosphotransferase) domain 1"/>
    <property type="match status" value="1"/>
</dbReference>
<feature type="region of interest" description="Disordered" evidence="19">
    <location>
        <begin position="281"/>
        <end position="302"/>
    </location>
</feature>
<keyword evidence="11 20" id="KW-1133">Transmembrane helix</keyword>
<proteinExistence type="predicted"/>
<evidence type="ECO:0000256" key="4">
    <source>
        <dbReference type="ARBA" id="ARBA00022527"/>
    </source>
</evidence>
<dbReference type="InterPro" id="IPR018392">
    <property type="entry name" value="LysM"/>
</dbReference>
<evidence type="ECO:0000256" key="9">
    <source>
        <dbReference type="ARBA" id="ARBA00022777"/>
    </source>
</evidence>
<evidence type="ECO:0000256" key="11">
    <source>
        <dbReference type="ARBA" id="ARBA00022989"/>
    </source>
</evidence>
<dbReference type="GO" id="GO:0004674">
    <property type="term" value="F:protein serine/threonine kinase activity"/>
    <property type="evidence" value="ECO:0007669"/>
    <property type="project" value="UniProtKB-KW"/>
</dbReference>
<comment type="subcellular location">
    <subcellularLocation>
        <location evidence="1">Cell membrane</location>
        <topology evidence="1">Single-pass membrane protein</topology>
    </subcellularLocation>
</comment>
<dbReference type="GO" id="GO:0045087">
    <property type="term" value="P:innate immune response"/>
    <property type="evidence" value="ECO:0007669"/>
    <property type="project" value="InterPro"/>
</dbReference>
<accession>A0A9R0IJV2</accession>
<feature type="signal peptide" evidence="21">
    <location>
        <begin position="1"/>
        <end position="36"/>
    </location>
</feature>
<dbReference type="GO" id="GO:0019199">
    <property type="term" value="F:transmembrane receptor protein kinase activity"/>
    <property type="evidence" value="ECO:0007669"/>
    <property type="project" value="InterPro"/>
</dbReference>
<dbReference type="InterPro" id="IPR017441">
    <property type="entry name" value="Protein_kinase_ATP_BS"/>
</dbReference>
<dbReference type="PROSITE" id="PS50011">
    <property type="entry name" value="PROTEIN_KINASE_DOM"/>
    <property type="match status" value="1"/>
</dbReference>
<dbReference type="PANTHER" id="PTHR46204:SF2">
    <property type="entry name" value="CHITIN ELICITOR RECEPTOR KINASE 1"/>
    <property type="match status" value="1"/>
</dbReference>
<evidence type="ECO:0000256" key="6">
    <source>
        <dbReference type="ARBA" id="ARBA00022692"/>
    </source>
</evidence>
<evidence type="ECO:0000259" key="22">
    <source>
        <dbReference type="PROSITE" id="PS50011"/>
    </source>
</evidence>
<dbReference type="KEGG" id="soe:110790216"/>
<keyword evidence="24" id="KW-1185">Reference proteome</keyword>
<evidence type="ECO:0000256" key="15">
    <source>
        <dbReference type="ARBA" id="ARBA00023180"/>
    </source>
</evidence>
<keyword evidence="6 20" id="KW-0812">Transmembrane</keyword>
<dbReference type="InterPro" id="IPR008271">
    <property type="entry name" value="Ser/Thr_kinase_AS"/>
</dbReference>
<dbReference type="RefSeq" id="XP_021850694.1">
    <property type="nucleotide sequence ID" value="XM_021995002.2"/>
</dbReference>
<gene>
    <name evidence="25" type="primary">LOC110790216</name>
</gene>
<dbReference type="AlphaFoldDB" id="A0A9R0IJV2"/>
<dbReference type="SUPFAM" id="SSF56112">
    <property type="entry name" value="Protein kinase-like (PK-like)"/>
    <property type="match status" value="1"/>
</dbReference>
<dbReference type="OrthoDB" id="4062651at2759"/>
<dbReference type="GO" id="GO:0009617">
    <property type="term" value="P:response to bacterium"/>
    <property type="evidence" value="ECO:0007669"/>
    <property type="project" value="UniProtKB-ARBA"/>
</dbReference>
<evidence type="ECO:0000259" key="23">
    <source>
        <dbReference type="PROSITE" id="PS51782"/>
    </source>
</evidence>
<reference evidence="25" key="2">
    <citation type="submission" date="2025-08" db="UniProtKB">
        <authorList>
            <consortium name="RefSeq"/>
        </authorList>
    </citation>
    <scope>IDENTIFICATION</scope>
    <source>
        <tissue evidence="25">Leaf</tissue>
    </source>
</reference>
<feature type="chain" id="PRO_5040123750" description="non-specific serine/threonine protein kinase" evidence="21">
    <location>
        <begin position="37"/>
        <end position="628"/>
    </location>
</feature>
<keyword evidence="12 20" id="KW-0472">Membrane</keyword>
<comment type="catalytic activity">
    <reaction evidence="17">
        <text>L-seryl-[protein] + ATP = O-phospho-L-seryl-[protein] + ADP + H(+)</text>
        <dbReference type="Rhea" id="RHEA:17989"/>
        <dbReference type="Rhea" id="RHEA-COMP:9863"/>
        <dbReference type="Rhea" id="RHEA-COMP:11604"/>
        <dbReference type="ChEBI" id="CHEBI:15378"/>
        <dbReference type="ChEBI" id="CHEBI:29999"/>
        <dbReference type="ChEBI" id="CHEBI:30616"/>
        <dbReference type="ChEBI" id="CHEBI:83421"/>
        <dbReference type="ChEBI" id="CHEBI:456216"/>
        <dbReference type="EC" id="2.7.11.1"/>
    </reaction>
</comment>
<name>A0A9R0IJV2_SPIOL</name>
<comment type="catalytic activity">
    <reaction evidence="16">
        <text>L-threonyl-[protein] + ATP = O-phospho-L-threonyl-[protein] + ADP + H(+)</text>
        <dbReference type="Rhea" id="RHEA:46608"/>
        <dbReference type="Rhea" id="RHEA-COMP:11060"/>
        <dbReference type="Rhea" id="RHEA-COMP:11605"/>
        <dbReference type="ChEBI" id="CHEBI:15378"/>
        <dbReference type="ChEBI" id="CHEBI:30013"/>
        <dbReference type="ChEBI" id="CHEBI:30616"/>
        <dbReference type="ChEBI" id="CHEBI:61977"/>
        <dbReference type="ChEBI" id="CHEBI:456216"/>
        <dbReference type="EC" id="2.7.11.1"/>
    </reaction>
</comment>
<keyword evidence="14" id="KW-0675">Receptor</keyword>
<dbReference type="GO" id="GO:0005886">
    <property type="term" value="C:plasma membrane"/>
    <property type="evidence" value="ECO:0007669"/>
    <property type="project" value="UniProtKB-SubCell"/>
</dbReference>
<dbReference type="Gene3D" id="3.30.200.20">
    <property type="entry name" value="Phosphorylase Kinase, domain 1"/>
    <property type="match status" value="1"/>
</dbReference>
<dbReference type="InterPro" id="IPR036779">
    <property type="entry name" value="LysM_dom_sf"/>
</dbReference>
<keyword evidence="3" id="KW-1003">Cell membrane</keyword>
<dbReference type="PROSITE" id="PS00107">
    <property type="entry name" value="PROTEIN_KINASE_ATP"/>
    <property type="match status" value="1"/>
</dbReference>
<evidence type="ECO:0000256" key="16">
    <source>
        <dbReference type="ARBA" id="ARBA00047899"/>
    </source>
</evidence>
<feature type="binding site" evidence="18">
    <location>
        <position position="359"/>
    </location>
    <ligand>
        <name>ATP</name>
        <dbReference type="ChEBI" id="CHEBI:30616"/>
    </ligand>
</feature>
<evidence type="ECO:0000313" key="25">
    <source>
        <dbReference type="RefSeq" id="XP_021850694.1"/>
    </source>
</evidence>
<keyword evidence="15" id="KW-0325">Glycoprotein</keyword>
<evidence type="ECO:0000256" key="14">
    <source>
        <dbReference type="ARBA" id="ARBA00023170"/>
    </source>
</evidence>
<feature type="domain" description="LysM" evidence="23">
    <location>
        <begin position="54"/>
        <end position="104"/>
    </location>
</feature>
<evidence type="ECO:0000256" key="7">
    <source>
        <dbReference type="ARBA" id="ARBA00022729"/>
    </source>
</evidence>
<evidence type="ECO:0000256" key="13">
    <source>
        <dbReference type="ARBA" id="ARBA00023157"/>
    </source>
</evidence>
<sequence>MSDDHTKHQKSFPQKMSEFMKLKLTFFNLLLNLCLSCTVESRCQNTYTCNLALVSYNVLPGDSLTEISNYFNNSTMAIIDDIVSYNPTRIQNKDFIEASTRIQVPIPCGCVNDTFLGHIFSYTFQRGDTYENVAKYNFSNLTTSNWIEQFNGYSIYNVPDGALVNVPVNCSCGDSRVSMEYGLFVTYPLQLGETLNSISQQFNLSETLLQGFNPGVDFNAGTGLVYIPAKDTNGNYPPLVIRRSASGLAVGVIAGICLAAVGLIVLSVWFYLRCKKNKSMKQASPSEKPGYQLAHSSSFSEGGHTGGDSGIYMGNSTEFSYKELAKATDNFKSSNRIGAGGFGEVFLAELRGEKAAIKKMDMQASREFLAELQVLTRVHHLHLVRLLGYCVEGSLFLVYEFIENGNLSEHLRSSEKDPLPWPTRVQIALDSARGLEYIHEHTNPVYIHRDIKPANILISNNFRAKVADFGLAKLAEVGNSTLPTRLVGTFGYMPPEYAQYGEVTPKIDVFAFGVVLYELISAKAAVVRESKSVAESKGLVALFEDVLNLPDPSEICKLVDPSLGDDYSLDAVRQVAELAKVCTHENPQLRPCMKSVVVALMTLSSATEAWDIDSFYKSNGLLKQVSGR</sequence>
<dbReference type="GO" id="GO:0005524">
    <property type="term" value="F:ATP binding"/>
    <property type="evidence" value="ECO:0007669"/>
    <property type="project" value="UniProtKB-UniRule"/>
</dbReference>
<dbReference type="CDD" id="cd00118">
    <property type="entry name" value="LysM"/>
    <property type="match status" value="1"/>
</dbReference>
<organism evidence="24 25">
    <name type="scientific">Spinacia oleracea</name>
    <name type="common">Spinach</name>
    <dbReference type="NCBI Taxonomy" id="3562"/>
    <lineage>
        <taxon>Eukaryota</taxon>
        <taxon>Viridiplantae</taxon>
        <taxon>Streptophyta</taxon>
        <taxon>Embryophyta</taxon>
        <taxon>Tracheophyta</taxon>
        <taxon>Spermatophyta</taxon>
        <taxon>Magnoliopsida</taxon>
        <taxon>eudicotyledons</taxon>
        <taxon>Gunneridae</taxon>
        <taxon>Pentapetalae</taxon>
        <taxon>Caryophyllales</taxon>
        <taxon>Chenopodiaceae</taxon>
        <taxon>Chenopodioideae</taxon>
        <taxon>Anserineae</taxon>
        <taxon>Spinacia</taxon>
    </lineage>
</organism>
<dbReference type="InterPro" id="IPR044812">
    <property type="entry name" value="CERK1/LYK3-like"/>
</dbReference>
<evidence type="ECO:0000313" key="24">
    <source>
        <dbReference type="Proteomes" id="UP000813463"/>
    </source>
</evidence>
<keyword evidence="8 18" id="KW-0547">Nucleotide-binding</keyword>
<dbReference type="Proteomes" id="UP000813463">
    <property type="component" value="Chromosome 5"/>
</dbReference>